<name>A0A521B010_SACCC</name>
<evidence type="ECO:0000313" key="2">
    <source>
        <dbReference type="Proteomes" id="UP000319040"/>
    </source>
</evidence>
<proteinExistence type="predicted"/>
<sequence length="38" mass="4322">MNYDQLTPCLRQAGDIAEVKLLKITFTELKIDGVKLSR</sequence>
<keyword evidence="2" id="KW-1185">Reference proteome</keyword>
<reference evidence="1 2" key="1">
    <citation type="submission" date="2017-05" db="EMBL/GenBank/DDBJ databases">
        <authorList>
            <person name="Varghese N."/>
            <person name="Submissions S."/>
        </authorList>
    </citation>
    <scope>NUCLEOTIDE SEQUENCE [LARGE SCALE GENOMIC DNA]</scope>
    <source>
        <strain evidence="1 2">DSM 27040</strain>
    </source>
</reference>
<gene>
    <name evidence="1" type="ORF">SAMN06265379_101552</name>
</gene>
<dbReference type="AlphaFoldDB" id="A0A521B010"/>
<evidence type="ECO:0000313" key="1">
    <source>
        <dbReference type="EMBL" id="SMO40375.1"/>
    </source>
</evidence>
<dbReference type="Proteomes" id="UP000319040">
    <property type="component" value="Unassembled WGS sequence"/>
</dbReference>
<protein>
    <submittedName>
        <fullName evidence="1">Uncharacterized protein</fullName>
    </submittedName>
</protein>
<organism evidence="1 2">
    <name type="scientific">Saccharicrinis carchari</name>
    <dbReference type="NCBI Taxonomy" id="1168039"/>
    <lineage>
        <taxon>Bacteria</taxon>
        <taxon>Pseudomonadati</taxon>
        <taxon>Bacteroidota</taxon>
        <taxon>Bacteroidia</taxon>
        <taxon>Marinilabiliales</taxon>
        <taxon>Marinilabiliaceae</taxon>
        <taxon>Saccharicrinis</taxon>
    </lineage>
</organism>
<accession>A0A521B010</accession>
<dbReference type="EMBL" id="FXTB01000001">
    <property type="protein sequence ID" value="SMO40375.1"/>
    <property type="molecule type" value="Genomic_DNA"/>
</dbReference>